<dbReference type="PANTHER" id="PTHR46211">
    <property type="entry name" value="GLYCEROPHOSPHORYL DIESTER PHOSPHODIESTERASE"/>
    <property type="match status" value="1"/>
</dbReference>
<keyword evidence="1" id="KW-0732">Signal</keyword>
<dbReference type="Proteomes" id="UP000800981">
    <property type="component" value="Unassembled WGS sequence"/>
</dbReference>
<dbReference type="RefSeq" id="WP_166282481.1">
    <property type="nucleotide sequence ID" value="NZ_JAANNP010000009.1"/>
</dbReference>
<feature type="domain" description="GP-PDE" evidence="2">
    <location>
        <begin position="230"/>
        <end position="467"/>
    </location>
</feature>
<evidence type="ECO:0000259" key="2">
    <source>
        <dbReference type="PROSITE" id="PS51704"/>
    </source>
</evidence>
<feature type="signal peptide" evidence="1">
    <location>
        <begin position="1"/>
        <end position="31"/>
    </location>
</feature>
<proteinExistence type="predicted"/>
<keyword evidence="4" id="KW-1185">Reference proteome</keyword>
<dbReference type="SUPFAM" id="SSF51695">
    <property type="entry name" value="PLC-like phosphodiesterases"/>
    <property type="match status" value="1"/>
</dbReference>
<feature type="chain" id="PRO_5045617666" evidence="1">
    <location>
        <begin position="32"/>
        <end position="624"/>
    </location>
</feature>
<dbReference type="PANTHER" id="PTHR46211:SF1">
    <property type="entry name" value="GLYCEROPHOSPHODIESTER PHOSPHODIESTERASE, CYTOPLASMIC"/>
    <property type="match status" value="1"/>
</dbReference>
<dbReference type="EMBL" id="JAANNP010000009">
    <property type="protein sequence ID" value="NHC14701.1"/>
    <property type="molecule type" value="Genomic_DNA"/>
</dbReference>
<reference evidence="3 4" key="1">
    <citation type="submission" date="2020-03" db="EMBL/GenBank/DDBJ databases">
        <title>Two novel Motilibacter sp.</title>
        <authorList>
            <person name="Liu S."/>
        </authorList>
    </citation>
    <scope>NUCLEOTIDE SEQUENCE [LARGE SCALE GENOMIC DNA]</scope>
    <source>
        <strain evidence="3 4">E257</strain>
    </source>
</reference>
<dbReference type="InterPro" id="IPR030395">
    <property type="entry name" value="GP_PDE_dom"/>
</dbReference>
<dbReference type="Gene3D" id="3.20.20.190">
    <property type="entry name" value="Phosphatidylinositol (PI) phosphodiesterase"/>
    <property type="match status" value="1"/>
</dbReference>
<gene>
    <name evidence="3" type="ORF">G9H71_13010</name>
</gene>
<dbReference type="InterPro" id="IPR010496">
    <property type="entry name" value="AL/BT2_dom"/>
</dbReference>
<dbReference type="Gene3D" id="2.60.40.10">
    <property type="entry name" value="Immunoglobulins"/>
    <property type="match status" value="1"/>
</dbReference>
<dbReference type="Pfam" id="PF06439">
    <property type="entry name" value="3keto-disac_hyd"/>
    <property type="match status" value="1"/>
</dbReference>
<name>A0ABX0GYE4_9ACTN</name>
<organism evidence="3 4">
    <name type="scientific">Motilibacter deserti</name>
    <dbReference type="NCBI Taxonomy" id="2714956"/>
    <lineage>
        <taxon>Bacteria</taxon>
        <taxon>Bacillati</taxon>
        <taxon>Actinomycetota</taxon>
        <taxon>Actinomycetes</taxon>
        <taxon>Motilibacterales</taxon>
        <taxon>Motilibacteraceae</taxon>
        <taxon>Motilibacter</taxon>
    </lineage>
</organism>
<evidence type="ECO:0000313" key="4">
    <source>
        <dbReference type="Proteomes" id="UP000800981"/>
    </source>
</evidence>
<protein>
    <submittedName>
        <fullName evidence="3">DUF1080 domain-containing protein</fullName>
    </submittedName>
</protein>
<accession>A0ABX0GYE4</accession>
<dbReference type="InterPro" id="IPR013783">
    <property type="entry name" value="Ig-like_fold"/>
</dbReference>
<dbReference type="PROSITE" id="PS51704">
    <property type="entry name" value="GP_PDE"/>
    <property type="match status" value="1"/>
</dbReference>
<dbReference type="Gene3D" id="2.60.120.560">
    <property type="entry name" value="Exo-inulinase, domain 1"/>
    <property type="match status" value="1"/>
</dbReference>
<sequence>MRLRSARGLGVLAAVPLLAVAPLTSSAPATADSAVVLRADFDDNVLPAGWRPIEGTWAVRDGRLVGTSASSSQQARITFGEHLSDYRVEATVRFETVQNTARWSAVALDMPADGSRPWWIATMRTGSTAANGLEFAQMTAGGAWNVTNTASAPTTAGTGKDVRVAVEVHGSRATWVFNGTKVMTTSALQRSAAGVLGLVVNGAQASYDDIVVTRLDPEPVIVPDAPGALPAVIAHRGDSATAPENTLAAFESAIRNGADWVETDVQTTRDGAPVLMHDNTVDRTTAGTGDISTLTAAQIAQLEAGSWFSAAAYPGQKVPALTDVLDQVRGRASKLLLEVKGPETQAEVDRVVAAIKSRGQTSEVLLQSFDVNVLRHARAADPELRLGLLRSALDADPVAVSKELGLAAYNPSWDGLKADPGVVEELHEAGVAVMVWTVDDTASWERLRELGVDGIITNKAGQLAGWQDRYTQALAGKPTASVLAPAAGAQLTRGESLTLAVAEQDADSVSVTLDGKPAAEGQVTDVDTLALGTHTVVVTATGEGGTTTTTSTFTVVPTARGLASLLAGPQEVKPSLRRRMLDDIDKQDWAQLVDDAESHAGRGVPEPLAALLAADARALLATGR</sequence>
<comment type="caution">
    <text evidence="3">The sequence shown here is derived from an EMBL/GenBank/DDBJ whole genome shotgun (WGS) entry which is preliminary data.</text>
</comment>
<evidence type="ECO:0000256" key="1">
    <source>
        <dbReference type="SAM" id="SignalP"/>
    </source>
</evidence>
<dbReference type="Pfam" id="PF03009">
    <property type="entry name" value="GDPD"/>
    <property type="match status" value="1"/>
</dbReference>
<evidence type="ECO:0000313" key="3">
    <source>
        <dbReference type="EMBL" id="NHC14701.1"/>
    </source>
</evidence>
<dbReference type="InterPro" id="IPR017946">
    <property type="entry name" value="PLC-like_Pdiesterase_TIM-brl"/>
</dbReference>